<organism evidence="2 3">
    <name type="scientific">Wolfiporia cocos (strain MD-104)</name>
    <name type="common">Brown rot fungus</name>
    <dbReference type="NCBI Taxonomy" id="742152"/>
    <lineage>
        <taxon>Eukaryota</taxon>
        <taxon>Fungi</taxon>
        <taxon>Dikarya</taxon>
        <taxon>Basidiomycota</taxon>
        <taxon>Agaricomycotina</taxon>
        <taxon>Agaricomycetes</taxon>
        <taxon>Polyporales</taxon>
        <taxon>Phaeolaceae</taxon>
        <taxon>Wolfiporia</taxon>
    </lineage>
</organism>
<protein>
    <submittedName>
        <fullName evidence="2">Uncharacterized protein</fullName>
    </submittedName>
</protein>
<feature type="region of interest" description="Disordered" evidence="1">
    <location>
        <begin position="78"/>
        <end position="108"/>
    </location>
</feature>
<gene>
    <name evidence="2" type="ORF">WOLCODRAFT_156914</name>
</gene>
<evidence type="ECO:0000313" key="3">
    <source>
        <dbReference type="Proteomes" id="UP000218811"/>
    </source>
</evidence>
<dbReference type="AlphaFoldDB" id="A0A2H3J1R6"/>
<evidence type="ECO:0000313" key="2">
    <source>
        <dbReference type="EMBL" id="PCH36200.1"/>
    </source>
</evidence>
<sequence length="122" mass="13409">MSDASLPRWPDGDNPDFASLGIDFEQVNAGLLPTLADKAQNELAPATASKKLTRESSNDLEQTGMVCVPTAMTTSMNMFPLTTRDDTMTSRGVSTDMCPNIDKNRYKPIGRTRTAPKLLRRM</sequence>
<keyword evidence="3" id="KW-1185">Reference proteome</keyword>
<name>A0A2H3J1R6_WOLCO</name>
<reference evidence="2 3" key="1">
    <citation type="journal article" date="2012" name="Science">
        <title>The Paleozoic origin of enzymatic lignin decomposition reconstructed from 31 fungal genomes.</title>
        <authorList>
            <person name="Floudas D."/>
            <person name="Binder M."/>
            <person name="Riley R."/>
            <person name="Barry K."/>
            <person name="Blanchette R.A."/>
            <person name="Henrissat B."/>
            <person name="Martinez A.T."/>
            <person name="Otillar R."/>
            <person name="Spatafora J.W."/>
            <person name="Yadav J.S."/>
            <person name="Aerts A."/>
            <person name="Benoit I."/>
            <person name="Boyd A."/>
            <person name="Carlson A."/>
            <person name="Copeland A."/>
            <person name="Coutinho P.M."/>
            <person name="de Vries R.P."/>
            <person name="Ferreira P."/>
            <person name="Findley K."/>
            <person name="Foster B."/>
            <person name="Gaskell J."/>
            <person name="Glotzer D."/>
            <person name="Gorecki P."/>
            <person name="Heitman J."/>
            <person name="Hesse C."/>
            <person name="Hori C."/>
            <person name="Igarashi K."/>
            <person name="Jurgens J.A."/>
            <person name="Kallen N."/>
            <person name="Kersten P."/>
            <person name="Kohler A."/>
            <person name="Kuees U."/>
            <person name="Kumar T.K.A."/>
            <person name="Kuo A."/>
            <person name="LaButti K."/>
            <person name="Larrondo L.F."/>
            <person name="Lindquist E."/>
            <person name="Ling A."/>
            <person name="Lombard V."/>
            <person name="Lucas S."/>
            <person name="Lundell T."/>
            <person name="Martin R."/>
            <person name="McLaughlin D.J."/>
            <person name="Morgenstern I."/>
            <person name="Morin E."/>
            <person name="Murat C."/>
            <person name="Nagy L.G."/>
            <person name="Nolan M."/>
            <person name="Ohm R.A."/>
            <person name="Patyshakuliyeva A."/>
            <person name="Rokas A."/>
            <person name="Ruiz-Duenas F.J."/>
            <person name="Sabat G."/>
            <person name="Salamov A."/>
            <person name="Samejima M."/>
            <person name="Schmutz J."/>
            <person name="Slot J.C."/>
            <person name="St John F."/>
            <person name="Stenlid J."/>
            <person name="Sun H."/>
            <person name="Sun S."/>
            <person name="Syed K."/>
            <person name="Tsang A."/>
            <person name="Wiebenga A."/>
            <person name="Young D."/>
            <person name="Pisabarro A."/>
            <person name="Eastwood D.C."/>
            <person name="Martin F."/>
            <person name="Cullen D."/>
            <person name="Grigoriev I.V."/>
            <person name="Hibbett D.S."/>
        </authorList>
    </citation>
    <scope>NUCLEOTIDE SEQUENCE [LARGE SCALE GENOMIC DNA]</scope>
    <source>
        <strain evidence="2 3">MD-104</strain>
    </source>
</reference>
<dbReference type="EMBL" id="KB467876">
    <property type="protein sequence ID" value="PCH36200.1"/>
    <property type="molecule type" value="Genomic_DNA"/>
</dbReference>
<accession>A0A2H3J1R6</accession>
<feature type="region of interest" description="Disordered" evidence="1">
    <location>
        <begin position="45"/>
        <end position="64"/>
    </location>
</feature>
<dbReference type="Proteomes" id="UP000218811">
    <property type="component" value="Unassembled WGS sequence"/>
</dbReference>
<proteinExistence type="predicted"/>
<evidence type="ECO:0000256" key="1">
    <source>
        <dbReference type="SAM" id="MobiDB-lite"/>
    </source>
</evidence>